<name>A0A2T1E821_9CYAN</name>
<evidence type="ECO:0000313" key="3">
    <source>
        <dbReference type="EMBL" id="PSB28873.1"/>
    </source>
</evidence>
<evidence type="ECO:0000256" key="1">
    <source>
        <dbReference type="SAM" id="MobiDB-lite"/>
    </source>
</evidence>
<dbReference type="Proteomes" id="UP000239576">
    <property type="component" value="Unassembled WGS sequence"/>
</dbReference>
<keyword evidence="4" id="KW-1185">Reference proteome</keyword>
<reference evidence="3 4" key="2">
    <citation type="submission" date="2018-03" db="EMBL/GenBank/DDBJ databases">
        <title>The ancient ancestry and fast evolution of plastids.</title>
        <authorList>
            <person name="Moore K.R."/>
            <person name="Magnabosco C."/>
            <person name="Momper L."/>
            <person name="Gold D.A."/>
            <person name="Bosak T."/>
            <person name="Fournier G.P."/>
        </authorList>
    </citation>
    <scope>NUCLEOTIDE SEQUENCE [LARGE SCALE GENOMIC DNA]</scope>
    <source>
        <strain evidence="3 4">ULC18</strain>
    </source>
</reference>
<reference evidence="4" key="1">
    <citation type="submission" date="2018-02" db="EMBL/GenBank/DDBJ databases">
        <authorList>
            <person name="Moore K."/>
            <person name="Momper L."/>
        </authorList>
    </citation>
    <scope>NUCLEOTIDE SEQUENCE [LARGE SCALE GENOMIC DNA]</scope>
    <source>
        <strain evidence="4">ULC18</strain>
    </source>
</reference>
<dbReference type="AlphaFoldDB" id="A0A2T1E821"/>
<evidence type="ECO:0000313" key="4">
    <source>
        <dbReference type="Proteomes" id="UP000239576"/>
    </source>
</evidence>
<proteinExistence type="predicted"/>
<dbReference type="OrthoDB" id="3242664at2"/>
<protein>
    <recommendedName>
        <fullName evidence="2">ABC-three component systems C-terminal domain-containing protein</fullName>
    </recommendedName>
</protein>
<gene>
    <name evidence="3" type="ORF">C7B82_12550</name>
</gene>
<sequence length="365" mass="41092">MIADEDMKPISPGAPVSCPSAEHVSTGIPIPKPIRVTTFSPAEWESFTQEWASSLKDLYVRVARHTGSGDQGVDVAGFISDRGWEGGWDNYQCKHYDHPLRPSDIWVEVGKIIYYSYKGEYSPPRKYYFIASRDIGTKLGKLIEAPDRLKEEARNNWESSCKNGIIETSSIPLKDDLLRWFEEFDFSIFSTKSVVELIDGHSKTPFHSVRFGGGLPPRPEVLIPPEEHEVVESRYIQQIFNAYGDSLRKAVNSVSELSSSLNSDFLRQRERFYHAESLRNFARDTVPDGTFESLQDEIFHGVIDICDSSHGDGLARMKATVTQAATIATASNPLRSVVKVQDQQGICHQLANEDRLFWVPTSEEA</sequence>
<feature type="domain" description="ABC-three component systems C-terminal" evidence="2">
    <location>
        <begin position="232"/>
        <end position="358"/>
    </location>
</feature>
<dbReference type="RefSeq" id="WP_106256637.1">
    <property type="nucleotide sequence ID" value="NZ_PVWK01000072.1"/>
</dbReference>
<evidence type="ECO:0000259" key="2">
    <source>
        <dbReference type="Pfam" id="PF20282"/>
    </source>
</evidence>
<dbReference type="InterPro" id="IPR046914">
    <property type="entry name" value="ABC-3C_CTD6"/>
</dbReference>
<comment type="caution">
    <text evidence="3">The sequence shown here is derived from an EMBL/GenBank/DDBJ whole genome shotgun (WGS) entry which is preliminary data.</text>
</comment>
<dbReference type="Pfam" id="PF20282">
    <property type="entry name" value="CTD6"/>
    <property type="match status" value="1"/>
</dbReference>
<organism evidence="3 4">
    <name type="scientific">Stenomitos frigidus ULC18</name>
    <dbReference type="NCBI Taxonomy" id="2107698"/>
    <lineage>
        <taxon>Bacteria</taxon>
        <taxon>Bacillati</taxon>
        <taxon>Cyanobacteriota</taxon>
        <taxon>Cyanophyceae</taxon>
        <taxon>Leptolyngbyales</taxon>
        <taxon>Leptolyngbyaceae</taxon>
        <taxon>Stenomitos</taxon>
    </lineage>
</organism>
<dbReference type="EMBL" id="PVWK01000072">
    <property type="protein sequence ID" value="PSB28873.1"/>
    <property type="molecule type" value="Genomic_DNA"/>
</dbReference>
<feature type="region of interest" description="Disordered" evidence="1">
    <location>
        <begin position="1"/>
        <end position="24"/>
    </location>
</feature>
<accession>A0A2T1E821</accession>